<dbReference type="Proteomes" id="UP000011585">
    <property type="component" value="Unassembled WGS sequence"/>
</dbReference>
<accession>E4NWD5</accession>
<evidence type="ECO:0000313" key="4">
    <source>
        <dbReference type="Proteomes" id="UP000011585"/>
    </source>
</evidence>
<reference evidence="3" key="1">
    <citation type="journal article" date="2009" name="Stand. Genomic Sci.">
        <title>Complete genome sequence of Halogeometricum borinquense type strain (PR3).</title>
        <authorList>
            <person name="Malfatti S."/>
            <person name="Tindall B.J."/>
            <person name="Schneider S."/>
            <person name="Fahnrich R."/>
            <person name="Lapidus A."/>
            <person name="Labuttii K."/>
            <person name="Copeland A."/>
            <person name="Glavina Del Rio T."/>
            <person name="Nolan M."/>
            <person name="Chen F."/>
            <person name="Lucas S."/>
            <person name="Tice H."/>
            <person name="Cheng J.F."/>
            <person name="Bruce D."/>
            <person name="Goodwin L."/>
            <person name="Pitluck S."/>
            <person name="Anderson I."/>
            <person name="Pati A."/>
            <person name="Ivanova N."/>
            <person name="Mavromatis K."/>
            <person name="Chen A."/>
            <person name="Palaniappan K."/>
            <person name="D'haeseleer P."/>
            <person name="Goker M."/>
            <person name="Bristow J."/>
            <person name="Eisen J.A."/>
            <person name="Markowitz V."/>
            <person name="Hugenholtz P."/>
            <person name="Kyrpides N.C."/>
            <person name="Klenk H.P."/>
            <person name="Chain P."/>
        </authorList>
    </citation>
    <scope>NUCLEOTIDE SEQUENCE [LARGE SCALE GENOMIC DNA]</scope>
    <source>
        <strain evidence="3">ATCC 700274 / DSM 11551 / JCM 10706 / KCTC 4070 / PR3</strain>
        <plasmid evidence="3">pHBOR04</plasmid>
    </source>
</reference>
<dbReference type="EMBL" id="CP001694">
    <property type="protein sequence ID" value="ADQ69355.1"/>
    <property type="molecule type" value="Genomic_DNA"/>
</dbReference>
<evidence type="ECO:0000313" key="2">
    <source>
        <dbReference type="EMBL" id="ELY26245.1"/>
    </source>
</evidence>
<name>E4NWD5_HALBP</name>
<reference evidence="2 4" key="3">
    <citation type="journal article" date="2014" name="PLoS Genet.">
        <title>Phylogenetically driven sequencing of extremely halophilic archaea reveals strategies for static and dynamic osmo-response.</title>
        <authorList>
            <person name="Becker E.A."/>
            <person name="Seitzer P.M."/>
            <person name="Tritt A."/>
            <person name="Larsen D."/>
            <person name="Krusor M."/>
            <person name="Yao A.I."/>
            <person name="Wu D."/>
            <person name="Madern D."/>
            <person name="Eisen J.A."/>
            <person name="Darling A.E."/>
            <person name="Facciotti M.T."/>
        </authorList>
    </citation>
    <scope>NUCLEOTIDE SEQUENCE [LARGE SCALE GENOMIC DNA]</scope>
    <source>
        <strain evidence="2 4">DSM 11551</strain>
    </source>
</reference>
<sequence length="34" mass="3982">MYKHVALLVRKDGVADEGFAERFAERRTRVVMDD</sequence>
<dbReference type="HOGENOM" id="CLU_3371294_0_0_2"/>
<dbReference type="KEGG" id="hbo:Hbor_36490"/>
<gene>
    <name evidence="1" type="ordered locus">Hbor_36490</name>
    <name evidence="2" type="ORF">C499_12330</name>
</gene>
<reference evidence="1" key="2">
    <citation type="submission" date="2009-08" db="EMBL/GenBank/DDBJ databases">
        <title>The complete plasmid4 of Halogeometricum borinquense DSM 11551.</title>
        <authorList>
            <consortium name="US DOE Joint Genome Institute (JGI-PGF)"/>
            <person name="Lucas S."/>
            <person name="Copeland A."/>
            <person name="Lapidus A."/>
            <person name="Glavina del Rio T."/>
            <person name="Dalin E."/>
            <person name="Tice H."/>
            <person name="Bruce D."/>
            <person name="Goodwin L."/>
            <person name="Pitluck S."/>
            <person name="Kyrpides N."/>
            <person name="Mavromatis K."/>
            <person name="Mikhailova N."/>
            <person name="Anderson I."/>
            <person name="Brettin T."/>
            <person name="Detter J.C."/>
            <person name="Han C."/>
            <person name="Larimer F."/>
            <person name="Land M."/>
            <person name="Hauser L."/>
            <person name="Markowitz V."/>
            <person name="Cheng J.-F."/>
            <person name="Hugenholtz P."/>
            <person name="Woyke T."/>
            <person name="Wu D."/>
            <person name="Tindal B."/>
            <person name="Klenk H.-P."/>
            <person name="Eisen J.A."/>
        </authorList>
    </citation>
    <scope>NUCLEOTIDE SEQUENCE</scope>
    <source>
        <strain evidence="1">PR 3</strain>
        <plasmid evidence="1">pHBOR04</plasmid>
    </source>
</reference>
<evidence type="ECO:0000313" key="3">
    <source>
        <dbReference type="Proteomes" id="UP000006663"/>
    </source>
</evidence>
<dbReference type="EMBL" id="AOHT01000040">
    <property type="protein sequence ID" value="ELY26245.1"/>
    <property type="molecule type" value="Genomic_DNA"/>
</dbReference>
<organism evidence="1 3">
    <name type="scientific">Halogeometricum borinquense (strain ATCC 700274 / DSM 11551 / JCM 10706 / KCTC 4070 / PR3)</name>
    <dbReference type="NCBI Taxonomy" id="469382"/>
    <lineage>
        <taxon>Archaea</taxon>
        <taxon>Methanobacteriati</taxon>
        <taxon>Methanobacteriota</taxon>
        <taxon>Stenosarchaea group</taxon>
        <taxon>Halobacteria</taxon>
        <taxon>Halobacteriales</taxon>
        <taxon>Haloferacaceae</taxon>
        <taxon>Halogeometricum</taxon>
    </lineage>
</organism>
<keyword evidence="1" id="KW-0614">Plasmid</keyword>
<dbReference type="Proteomes" id="UP000006663">
    <property type="component" value="Plasmid pHBOR04"/>
</dbReference>
<evidence type="ECO:0000313" key="1">
    <source>
        <dbReference type="EMBL" id="ADQ69355.1"/>
    </source>
</evidence>
<proteinExistence type="predicted"/>
<dbReference type="AlphaFoldDB" id="E4NWD5"/>
<protein>
    <submittedName>
        <fullName evidence="1">Uncharacterized protein</fullName>
    </submittedName>
</protein>
<geneLocation type="plasmid" evidence="1 3">
    <name>pHBOR04</name>
</geneLocation>
<keyword evidence="3" id="KW-1185">Reference proteome</keyword>